<dbReference type="GO" id="GO:0071978">
    <property type="term" value="P:bacterial-type flagellum-dependent swarming motility"/>
    <property type="evidence" value="ECO:0007669"/>
    <property type="project" value="TreeGrafter"/>
</dbReference>
<evidence type="ECO:0000256" key="2">
    <source>
        <dbReference type="SAM" id="MobiDB-lite"/>
    </source>
</evidence>
<gene>
    <name evidence="4" type="ORF">FYK55_08435</name>
</gene>
<dbReference type="InterPro" id="IPR001543">
    <property type="entry name" value="FliN-like_C"/>
</dbReference>
<evidence type="ECO:0000256" key="1">
    <source>
        <dbReference type="ARBA" id="ARBA00009226"/>
    </source>
</evidence>
<keyword evidence="5" id="KW-1185">Reference proteome</keyword>
<dbReference type="RefSeq" id="WP_150075973.1">
    <property type="nucleotide sequence ID" value="NZ_VWOX01000004.1"/>
</dbReference>
<comment type="caution">
    <text evidence="4">The sequence shown here is derived from an EMBL/GenBank/DDBJ whole genome shotgun (WGS) entry which is preliminary data.</text>
</comment>
<dbReference type="Pfam" id="PF01052">
    <property type="entry name" value="FliMN_C"/>
    <property type="match status" value="1"/>
</dbReference>
<dbReference type="PANTHER" id="PTHR30034:SF6">
    <property type="entry name" value="YOP PROTEINS TRANSLOCATION PROTEIN Q"/>
    <property type="match status" value="1"/>
</dbReference>
<dbReference type="InterPro" id="IPR036429">
    <property type="entry name" value="SpoA-like_sf"/>
</dbReference>
<feature type="region of interest" description="Disordered" evidence="2">
    <location>
        <begin position="1"/>
        <end position="37"/>
    </location>
</feature>
<name>A0A5M6DGK6_9BACT</name>
<evidence type="ECO:0000259" key="3">
    <source>
        <dbReference type="Pfam" id="PF01052"/>
    </source>
</evidence>
<dbReference type="Gene3D" id="2.30.330.10">
    <property type="entry name" value="SpoA-like"/>
    <property type="match status" value="1"/>
</dbReference>
<dbReference type="InterPro" id="IPR001172">
    <property type="entry name" value="FliN_T3SS_HrcQb"/>
</dbReference>
<dbReference type="EMBL" id="VWOX01000004">
    <property type="protein sequence ID" value="KAA5544365.1"/>
    <property type="molecule type" value="Genomic_DNA"/>
</dbReference>
<keyword evidence="4" id="KW-0966">Cell projection</keyword>
<dbReference type="GO" id="GO:0003774">
    <property type="term" value="F:cytoskeletal motor activity"/>
    <property type="evidence" value="ECO:0007669"/>
    <property type="project" value="InterPro"/>
</dbReference>
<comment type="similarity">
    <text evidence="1">Belongs to the FliN/MopA/SpaO family.</text>
</comment>
<dbReference type="AlphaFoldDB" id="A0A5M6DGK6"/>
<sequence length="125" mass="13470">MITPTGHRTPSDPTEPPSEPPGGTMTAPTRDDAVGSVSNRPATFEELPASTPCGEGVSLEVRVRLGEFDLTLDRLLDLRVGDVIELDQRVGAPVRLYVAGQLFAIGELVRLEDALDVRLLHLLTD</sequence>
<dbReference type="SUPFAM" id="SSF101801">
    <property type="entry name" value="Surface presentation of antigens (SPOA)"/>
    <property type="match status" value="1"/>
</dbReference>
<dbReference type="GO" id="GO:0050918">
    <property type="term" value="P:positive chemotaxis"/>
    <property type="evidence" value="ECO:0007669"/>
    <property type="project" value="TreeGrafter"/>
</dbReference>
<keyword evidence="4" id="KW-0969">Cilium</keyword>
<evidence type="ECO:0000313" key="4">
    <source>
        <dbReference type="EMBL" id="KAA5544365.1"/>
    </source>
</evidence>
<keyword evidence="4" id="KW-0282">Flagellum</keyword>
<proteinExistence type="inferred from homology"/>
<dbReference type="Proteomes" id="UP000324479">
    <property type="component" value="Unassembled WGS sequence"/>
</dbReference>
<protein>
    <submittedName>
        <fullName evidence="4">FliM/FliN family flagellar motor switch protein</fullName>
    </submittedName>
</protein>
<organism evidence="4 5">
    <name type="scientific">Roseiconus nitratireducens</name>
    <dbReference type="NCBI Taxonomy" id="2605748"/>
    <lineage>
        <taxon>Bacteria</taxon>
        <taxon>Pseudomonadati</taxon>
        <taxon>Planctomycetota</taxon>
        <taxon>Planctomycetia</taxon>
        <taxon>Pirellulales</taxon>
        <taxon>Pirellulaceae</taxon>
        <taxon>Roseiconus</taxon>
    </lineage>
</organism>
<dbReference type="PANTHER" id="PTHR30034">
    <property type="entry name" value="FLAGELLAR MOTOR SWITCH PROTEIN FLIM"/>
    <property type="match status" value="1"/>
</dbReference>
<reference evidence="4 5" key="1">
    <citation type="submission" date="2019-08" db="EMBL/GenBank/DDBJ databases">
        <authorList>
            <person name="Dhanesh K."/>
            <person name="Kumar G."/>
            <person name="Sasikala C."/>
            <person name="Venkata Ramana C."/>
        </authorList>
    </citation>
    <scope>NUCLEOTIDE SEQUENCE [LARGE SCALE GENOMIC DNA]</scope>
    <source>
        <strain evidence="4 5">JC645</strain>
    </source>
</reference>
<evidence type="ECO:0000313" key="5">
    <source>
        <dbReference type="Proteomes" id="UP000324479"/>
    </source>
</evidence>
<dbReference type="GO" id="GO:0009425">
    <property type="term" value="C:bacterial-type flagellum basal body"/>
    <property type="evidence" value="ECO:0007669"/>
    <property type="project" value="InterPro"/>
</dbReference>
<accession>A0A5M6DGK6</accession>
<dbReference type="PRINTS" id="PR00956">
    <property type="entry name" value="FLGMOTORFLIN"/>
</dbReference>
<feature type="domain" description="Flagellar motor switch protein FliN-like C-terminal" evidence="3">
    <location>
        <begin position="56"/>
        <end position="122"/>
    </location>
</feature>